<gene>
    <name evidence="2" type="ORF">AVEN_236232_1</name>
</gene>
<dbReference type="PANTHER" id="PTHR46060:SF1">
    <property type="entry name" value="MARINER MOS1 TRANSPOSASE-LIKE PROTEIN"/>
    <property type="match status" value="1"/>
</dbReference>
<reference evidence="2 3" key="1">
    <citation type="journal article" date="2019" name="Sci. Rep.">
        <title>Orb-weaving spider Araneus ventricosus genome elucidates the spidroin gene catalogue.</title>
        <authorList>
            <person name="Kono N."/>
            <person name="Nakamura H."/>
            <person name="Ohtoshi R."/>
            <person name="Moran D.A.P."/>
            <person name="Shinohara A."/>
            <person name="Yoshida Y."/>
            <person name="Fujiwara M."/>
            <person name="Mori M."/>
            <person name="Tomita M."/>
            <person name="Arakawa K."/>
        </authorList>
    </citation>
    <scope>NUCLEOTIDE SEQUENCE [LARGE SCALE GENOMIC DNA]</scope>
</reference>
<comment type="caution">
    <text evidence="2">The sequence shown here is derived from an EMBL/GenBank/DDBJ whole genome shotgun (WGS) entry which is preliminary data.</text>
</comment>
<dbReference type="PANTHER" id="PTHR46060">
    <property type="entry name" value="MARINER MOS1 TRANSPOSASE-LIKE PROTEIN"/>
    <property type="match status" value="1"/>
</dbReference>
<evidence type="ECO:0000256" key="1">
    <source>
        <dbReference type="ARBA" id="ARBA00004123"/>
    </source>
</evidence>
<accession>A0A4Y2CBQ2</accession>
<dbReference type="EMBL" id="BGPR01000169">
    <property type="protein sequence ID" value="GBM01414.1"/>
    <property type="molecule type" value="Genomic_DNA"/>
</dbReference>
<dbReference type="OrthoDB" id="6118231at2759"/>
<evidence type="ECO:0000313" key="2">
    <source>
        <dbReference type="EMBL" id="GBM01414.1"/>
    </source>
</evidence>
<evidence type="ECO:0000313" key="3">
    <source>
        <dbReference type="Proteomes" id="UP000499080"/>
    </source>
</evidence>
<feature type="non-terminal residue" evidence="2">
    <location>
        <position position="225"/>
    </location>
</feature>
<proteinExistence type="predicted"/>
<organism evidence="2 3">
    <name type="scientific">Araneus ventricosus</name>
    <name type="common">Orbweaver spider</name>
    <name type="synonym">Epeira ventricosa</name>
    <dbReference type="NCBI Taxonomy" id="182803"/>
    <lineage>
        <taxon>Eukaryota</taxon>
        <taxon>Metazoa</taxon>
        <taxon>Ecdysozoa</taxon>
        <taxon>Arthropoda</taxon>
        <taxon>Chelicerata</taxon>
        <taxon>Arachnida</taxon>
        <taxon>Araneae</taxon>
        <taxon>Araneomorphae</taxon>
        <taxon>Entelegynae</taxon>
        <taxon>Araneoidea</taxon>
        <taxon>Araneidae</taxon>
        <taxon>Araneus</taxon>
    </lineage>
</organism>
<dbReference type="SUPFAM" id="SSF46689">
    <property type="entry name" value="Homeodomain-like"/>
    <property type="match status" value="1"/>
</dbReference>
<comment type="subcellular location">
    <subcellularLocation>
        <location evidence="1">Nucleus</location>
    </subcellularLocation>
</comment>
<name>A0A4Y2CBQ2_ARAVE</name>
<dbReference type="AlphaFoldDB" id="A0A4Y2CBQ2"/>
<protein>
    <recommendedName>
        <fullName evidence="4">Mos1 transposase HTH domain-containing protein</fullName>
    </recommendedName>
</protein>
<dbReference type="Proteomes" id="UP000499080">
    <property type="component" value="Unassembled WGS sequence"/>
</dbReference>
<dbReference type="GO" id="GO:0005634">
    <property type="term" value="C:nucleus"/>
    <property type="evidence" value="ECO:0007669"/>
    <property type="project" value="UniProtKB-SubCell"/>
</dbReference>
<evidence type="ECO:0008006" key="4">
    <source>
        <dbReference type="Google" id="ProtNLM"/>
    </source>
</evidence>
<keyword evidence="3" id="KW-1185">Reference proteome</keyword>
<dbReference type="InterPro" id="IPR009057">
    <property type="entry name" value="Homeodomain-like_sf"/>
</dbReference>
<sequence>MDSSSSAQRAVIQFLRAEGEHASQIYRRMKEVYGEQCLARCTIYQWCQRYEEERINIKVLPRPGQAHVVTNSATISTVNDLMLQNRRITTHEIAVELSISKGTVHHIIHKKLGYGKVCAQWVPSVRESEDGENWCLPDPRVSTLKPSTPFLRAGEIGNLENNLKNAGLELVIDILTLLLKYKMDCKVILSSSPHHRNAIGPRHQPIATFPTRHLADGCRPTYSDE</sequence>
<dbReference type="InterPro" id="IPR052709">
    <property type="entry name" value="Transposase-MT_Hybrid"/>
</dbReference>